<comment type="caution">
    <text evidence="1">The sequence shown here is derived from an EMBL/GenBank/DDBJ whole genome shotgun (WGS) entry which is preliminary data.</text>
</comment>
<name>A0A4V2PY76_9SPHI</name>
<proteinExistence type="predicted"/>
<evidence type="ECO:0000313" key="1">
    <source>
        <dbReference type="EMBL" id="TCK84921.1"/>
    </source>
</evidence>
<dbReference type="OrthoDB" id="6350315at2"/>
<dbReference type="Proteomes" id="UP000294616">
    <property type="component" value="Unassembled WGS sequence"/>
</dbReference>
<gene>
    <name evidence="1" type="ORF">C8N28_0217</name>
</gene>
<evidence type="ECO:0008006" key="3">
    <source>
        <dbReference type="Google" id="ProtNLM"/>
    </source>
</evidence>
<dbReference type="RefSeq" id="WP_132220691.1">
    <property type="nucleotide sequence ID" value="NZ_SMGO01000001.1"/>
</dbReference>
<dbReference type="EMBL" id="SMGO01000001">
    <property type="protein sequence ID" value="TCK84921.1"/>
    <property type="molecule type" value="Genomic_DNA"/>
</dbReference>
<keyword evidence="2" id="KW-1185">Reference proteome</keyword>
<dbReference type="AlphaFoldDB" id="A0A4V2PY76"/>
<organism evidence="1 2">
    <name type="scientific">Albibacterium bauzanense</name>
    <dbReference type="NCBI Taxonomy" id="653929"/>
    <lineage>
        <taxon>Bacteria</taxon>
        <taxon>Pseudomonadati</taxon>
        <taxon>Bacteroidota</taxon>
        <taxon>Sphingobacteriia</taxon>
        <taxon>Sphingobacteriales</taxon>
        <taxon>Sphingobacteriaceae</taxon>
        <taxon>Albibacterium</taxon>
    </lineage>
</organism>
<reference evidence="1 2" key="1">
    <citation type="submission" date="2019-03" db="EMBL/GenBank/DDBJ databases">
        <title>Genomic Encyclopedia of Archaeal and Bacterial Type Strains, Phase II (KMG-II): from individual species to whole genera.</title>
        <authorList>
            <person name="Goeker M."/>
        </authorList>
    </citation>
    <scope>NUCLEOTIDE SEQUENCE [LARGE SCALE GENOMIC DNA]</scope>
    <source>
        <strain evidence="1 2">DSM 22554</strain>
    </source>
</reference>
<protein>
    <recommendedName>
        <fullName evidence="3">Glycosyl transferase family 52</fullName>
    </recommendedName>
</protein>
<sequence>MNSVLLIISTERHIQEAQQFFNCCLQVDSEWNLDIVLLGSLVIPDQAKRLYSIFNKIRVLSLYEKTHKYNSTFLLKNIIEFINFRKTKYKILIFTNFMSHRQRWLINFVKYNRSVSLTDGSVILYINSNRIKNIDLVRDNYKLFKPRRIKHILFFSKFHFNTSAHDSLITYSEKYLKSIISPVDEWHFIGSPLIELKKMSSVDLELIIDKLIMDSGSSIKYYMHPRESNQSLINIKKKCEVIPFEKTYEERIRNGMRPQVVLSFYSTVLFELLDVDSSNLKLIFIDIRDLLKKNDATEEYYSKIETVYKYIHKQSEVNENVKCIPFYEFISCSL</sequence>
<accession>A0A4V2PY76</accession>
<evidence type="ECO:0000313" key="2">
    <source>
        <dbReference type="Proteomes" id="UP000294616"/>
    </source>
</evidence>